<gene>
    <name evidence="2" type="ORF">NCTC13489_02247</name>
</gene>
<dbReference type="OrthoDB" id="9789112at2"/>
<protein>
    <submittedName>
        <fullName evidence="2">Protein of uncharacterized function (DUF3267)</fullName>
    </submittedName>
</protein>
<evidence type="ECO:0000313" key="3">
    <source>
        <dbReference type="Proteomes" id="UP000270036"/>
    </source>
</evidence>
<dbReference type="KEGG" id="cant:NCTC13489_02247"/>
<keyword evidence="1" id="KW-0812">Transmembrane</keyword>
<feature type="transmembrane region" description="Helical" evidence="1">
    <location>
        <begin position="21"/>
        <end position="41"/>
    </location>
</feature>
<keyword evidence="1" id="KW-1133">Transmembrane helix</keyword>
<keyword evidence="1" id="KW-0472">Membrane</keyword>
<dbReference type="RefSeq" id="WP_034718178.1">
    <property type="nucleotide sequence ID" value="NZ_FOIX01000001.1"/>
</dbReference>
<feature type="transmembrane region" description="Helical" evidence="1">
    <location>
        <begin position="61"/>
        <end position="83"/>
    </location>
</feature>
<evidence type="ECO:0000313" key="2">
    <source>
        <dbReference type="EMBL" id="VEI00698.1"/>
    </source>
</evidence>
<dbReference type="EMBL" id="LR134441">
    <property type="protein sequence ID" value="VEI00698.1"/>
    <property type="molecule type" value="Genomic_DNA"/>
</dbReference>
<name>A0A3S4VG14_9FLAO</name>
<sequence length="190" mass="21690">MEFDQFTREKKTIDLAKANVDALKYLVLFIFIFAGPYYLIWGFQLPDLDSEYLVLKAFAPLLIILVGMAVHELIHGVFFALFAPKGWQSIKFGILWKMLTPYCHCKEPLKIKHYNIALLAPLLILGIIPAIIGLIIGNILILFLGIVFSATAAGDIMIYLLIRKENPEHYVQDHPSEAGYYIFRKKESED</sequence>
<feature type="transmembrane region" description="Helical" evidence="1">
    <location>
        <begin position="116"/>
        <end position="136"/>
    </location>
</feature>
<accession>A0A3S4VG14</accession>
<dbReference type="AlphaFoldDB" id="A0A3S4VG14"/>
<dbReference type="Pfam" id="PF11667">
    <property type="entry name" value="DUF3267"/>
    <property type="match status" value="1"/>
</dbReference>
<dbReference type="InterPro" id="IPR021683">
    <property type="entry name" value="DUF3267"/>
</dbReference>
<organism evidence="2 3">
    <name type="scientific">Kaistella antarctica</name>
    <dbReference type="NCBI Taxonomy" id="266748"/>
    <lineage>
        <taxon>Bacteria</taxon>
        <taxon>Pseudomonadati</taxon>
        <taxon>Bacteroidota</taxon>
        <taxon>Flavobacteriia</taxon>
        <taxon>Flavobacteriales</taxon>
        <taxon>Weeksellaceae</taxon>
        <taxon>Chryseobacterium group</taxon>
        <taxon>Kaistella</taxon>
    </lineage>
</organism>
<evidence type="ECO:0000256" key="1">
    <source>
        <dbReference type="SAM" id="Phobius"/>
    </source>
</evidence>
<proteinExistence type="predicted"/>
<feature type="transmembrane region" description="Helical" evidence="1">
    <location>
        <begin position="142"/>
        <end position="162"/>
    </location>
</feature>
<dbReference type="Proteomes" id="UP000270036">
    <property type="component" value="Chromosome"/>
</dbReference>
<reference evidence="2 3" key="1">
    <citation type="submission" date="2018-12" db="EMBL/GenBank/DDBJ databases">
        <authorList>
            <consortium name="Pathogen Informatics"/>
        </authorList>
    </citation>
    <scope>NUCLEOTIDE SEQUENCE [LARGE SCALE GENOMIC DNA]</scope>
    <source>
        <strain evidence="2 3">NCTC13489</strain>
    </source>
</reference>